<proteinExistence type="predicted"/>
<dbReference type="GO" id="GO:0008270">
    <property type="term" value="F:zinc ion binding"/>
    <property type="evidence" value="ECO:0007669"/>
    <property type="project" value="InterPro"/>
</dbReference>
<dbReference type="Proteomes" id="UP000183658">
    <property type="component" value="Unassembled WGS sequence"/>
</dbReference>
<sequence length="379" mass="44381">MNEREYFEISENKKLPARCPILEYCTRRAYTLYFLNELKGGENKSIVEILQKNDLLKSDFDEKSINLAGEIPSYINGKQYKVYENFCPEVNLFDSIGFRHSQNTASISGEWDDLRNDKFKNFNYRHYSECAEFSKIHYEKNTSKRNMTEKRKNPTYRQKVRLLQESKNKCAFCDFSDAGRIQFHHIDENSANTILENLISVCPNCHSLIGEKAITEDEVLIKKSNLKNEYLLEDKANKSNIEISNSTFHNPILGNNNVVNLTVKNQMQKKKVIQKYPEGSIGQNVIMYNYSKYLADRYSEFKNFELKPKGQEFNYASFYGKVKKDFKSGGFFHIPQTRFLELTSYLQKNIDRTILAKVNKSKGVLKNYSSFEDYELQNK</sequence>
<dbReference type="GO" id="GO:0004519">
    <property type="term" value="F:endonuclease activity"/>
    <property type="evidence" value="ECO:0007669"/>
    <property type="project" value="UniProtKB-KW"/>
</dbReference>
<keyword evidence="2" id="KW-0255">Endonuclease</keyword>
<feature type="domain" description="HNH nuclease" evidence="1">
    <location>
        <begin position="159"/>
        <end position="207"/>
    </location>
</feature>
<protein>
    <submittedName>
        <fullName evidence="2">HNH endonuclease</fullName>
    </submittedName>
</protein>
<dbReference type="GO" id="GO:0003676">
    <property type="term" value="F:nucleic acid binding"/>
    <property type="evidence" value="ECO:0007669"/>
    <property type="project" value="InterPro"/>
</dbReference>
<keyword evidence="2" id="KW-0540">Nuclease</keyword>
<evidence type="ECO:0000313" key="3">
    <source>
        <dbReference type="Proteomes" id="UP000183658"/>
    </source>
</evidence>
<organism evidence="2 3">
    <name type="scientific">Flavobacterium frigoris</name>
    <dbReference type="NCBI Taxonomy" id="229204"/>
    <lineage>
        <taxon>Bacteria</taxon>
        <taxon>Pseudomonadati</taxon>
        <taxon>Bacteroidota</taxon>
        <taxon>Flavobacteriia</taxon>
        <taxon>Flavobacteriales</taxon>
        <taxon>Flavobacteriaceae</taxon>
        <taxon>Flavobacterium</taxon>
    </lineage>
</organism>
<dbReference type="InterPro" id="IPR002711">
    <property type="entry name" value="HNH"/>
</dbReference>
<dbReference type="RefSeq" id="WP_083380359.1">
    <property type="nucleotide sequence ID" value="NZ_CBCRVS010000007.1"/>
</dbReference>
<dbReference type="SMART" id="SM00507">
    <property type="entry name" value="HNHc"/>
    <property type="match status" value="1"/>
</dbReference>
<keyword evidence="3" id="KW-1185">Reference proteome</keyword>
<dbReference type="InterPro" id="IPR003615">
    <property type="entry name" value="HNH_nuc"/>
</dbReference>
<keyword evidence="2" id="KW-0378">Hydrolase</keyword>
<name>A0A1H9HA01_FLAFI</name>
<accession>A0A1H9HA01</accession>
<dbReference type="Gene3D" id="1.10.30.50">
    <property type="match status" value="1"/>
</dbReference>
<gene>
    <name evidence="2" type="ORF">SAMN05444355_10369</name>
</gene>
<evidence type="ECO:0000313" key="2">
    <source>
        <dbReference type="EMBL" id="SEQ59103.1"/>
    </source>
</evidence>
<evidence type="ECO:0000259" key="1">
    <source>
        <dbReference type="SMART" id="SM00507"/>
    </source>
</evidence>
<dbReference type="AlphaFoldDB" id="A0A1H9HA01"/>
<dbReference type="CDD" id="cd00085">
    <property type="entry name" value="HNHc"/>
    <property type="match status" value="1"/>
</dbReference>
<dbReference type="Pfam" id="PF01844">
    <property type="entry name" value="HNH"/>
    <property type="match status" value="1"/>
</dbReference>
<reference evidence="3" key="1">
    <citation type="submission" date="2016-10" db="EMBL/GenBank/DDBJ databases">
        <authorList>
            <person name="Varghese N."/>
            <person name="Submissions S."/>
        </authorList>
    </citation>
    <scope>NUCLEOTIDE SEQUENCE [LARGE SCALE GENOMIC DNA]</scope>
    <source>
        <strain evidence="3">DSM 15719</strain>
    </source>
</reference>
<dbReference type="OrthoDB" id="8440659at2"/>
<dbReference type="EMBL" id="FOFZ01000003">
    <property type="protein sequence ID" value="SEQ59103.1"/>
    <property type="molecule type" value="Genomic_DNA"/>
</dbReference>